<evidence type="ECO:0000256" key="2">
    <source>
        <dbReference type="ARBA" id="ARBA00022801"/>
    </source>
</evidence>
<evidence type="ECO:0000256" key="4">
    <source>
        <dbReference type="SAM" id="Phobius"/>
    </source>
</evidence>
<gene>
    <name evidence="5" type="primary">acyII_2</name>
    <name evidence="5" type="ORF">ENKNEFLB_04013</name>
</gene>
<comment type="similarity">
    <text evidence="1">Belongs to the peptidase S45 family.</text>
</comment>
<dbReference type="InterPro" id="IPR002692">
    <property type="entry name" value="S45"/>
</dbReference>
<dbReference type="SUPFAM" id="SSF56235">
    <property type="entry name" value="N-terminal nucleophile aminohydrolases (Ntn hydrolases)"/>
    <property type="match status" value="1"/>
</dbReference>
<keyword evidence="6" id="KW-1185">Reference proteome</keyword>
<protein>
    <submittedName>
        <fullName evidence="5">Penicillin acylase 2 proenzyme</fullName>
        <ecNumber evidence="5">3.5.1.11</ecNumber>
    </submittedName>
</protein>
<dbReference type="Gene3D" id="3.60.20.10">
    <property type="entry name" value="Glutamine Phosphoribosylpyrophosphate, subunit 1, domain 1"/>
    <property type="match status" value="1"/>
</dbReference>
<dbReference type="Proteomes" id="UP000679307">
    <property type="component" value="Chromosome"/>
</dbReference>
<dbReference type="RefSeq" id="WP_214056954.1">
    <property type="nucleotide sequence ID" value="NZ_CP075371.1"/>
</dbReference>
<sequence>MMGTTMADETTTAPRPGALARARRAVLGWPPAARLTSYVALGVVLSLVLGLVLVVTVVRRPLPPTEGAEVMPGLTGDVEVLRDAHGVPQVWADTTEDLMRAQGWVTASERFFQMDVRRHVAEGRLAELFGADAVPGDRLARTLGWARTARAELAVVEPETRAALAAYAAGVNAYLEARGTSEVAVEYTLLGIGGVGHTPEPWSETDSLAWLKTVAWEIGGDLDAEVDRALTTAAVGEAVVDDLFPSTEVADPVVDQGALVDGVFEQDAVTGGTRNPLRPAYGPLDDPGVLDQLRRTDAALDRLPSWVASGAGRGSNAWVVDGDHSVTGAPLLANDPHLDATLPGVWMPVGLHCREVSAACPYDVAGSSLPGVPGVVVGHNADVAWGVTSLGADVTDLFLERVDGDTYRFEGESLPLRVRRERIRVAGGDDVEVEVRSTRHGPLLSDVLDPVADVAGSEDHAVAVRWTGLEPGTTADAILALDRAADWEDFRAAAARFTLPALGMVYADTAGRVGFQAAGAVPVRKSGNDGSLPVAGWRAETDWTGRDVPAAGLPSVVDPDGGVLVAANQAAAGTRYPTLLTTSPDPGYRAARITERLDAALAEGGRVSAQDMVSIQGDDLHPLADRLVPLLLDVDLPAGYASDGQRLLATWDGTQPPTSGAAAYFNAVWRSLLAGAFDDELPLAVRPDGGARWVAVVDRLLDEPDSPWWDDLGTDGEIESRDDVLRDALLDARDDLTSRQAFEADEWTWGRAHALDLEAATGPLWGSDVARAFLDRTGPPTGGSGAAVEATDWDAAAPDEEPGDDPWRVTTAPSMRMVVDLGDLDASGWVTLGGVSGHPTSPHYDDQLDPWAAGDLLAWPFSREAVEDAAEDVLVLEPGEE</sequence>
<dbReference type="Pfam" id="PF01804">
    <property type="entry name" value="Penicil_amidase"/>
    <property type="match status" value="1"/>
</dbReference>
<dbReference type="InterPro" id="IPR014395">
    <property type="entry name" value="Pen/GL7ACA/AHL_acylase"/>
</dbReference>
<evidence type="ECO:0000256" key="1">
    <source>
        <dbReference type="ARBA" id="ARBA00006586"/>
    </source>
</evidence>
<keyword evidence="4" id="KW-0472">Membrane</keyword>
<dbReference type="InterPro" id="IPR043146">
    <property type="entry name" value="Penicillin_amidase_N_B-knob"/>
</dbReference>
<dbReference type="InterPro" id="IPR029055">
    <property type="entry name" value="Ntn_hydrolases_N"/>
</dbReference>
<dbReference type="GO" id="GO:0008953">
    <property type="term" value="F:penicillin amidase activity"/>
    <property type="evidence" value="ECO:0007669"/>
    <property type="project" value="UniProtKB-EC"/>
</dbReference>
<organism evidence="5 6">
    <name type="scientific">Nocardioides aquaticus</name>
    <dbReference type="NCBI Taxonomy" id="160826"/>
    <lineage>
        <taxon>Bacteria</taxon>
        <taxon>Bacillati</taxon>
        <taxon>Actinomycetota</taxon>
        <taxon>Actinomycetes</taxon>
        <taxon>Propionibacteriales</taxon>
        <taxon>Nocardioidaceae</taxon>
        <taxon>Nocardioides</taxon>
    </lineage>
</organism>
<dbReference type="InterPro" id="IPR023343">
    <property type="entry name" value="Penicillin_amidase_dom1"/>
</dbReference>
<accession>A0ABX8EQC0</accession>
<keyword evidence="4" id="KW-1133">Transmembrane helix</keyword>
<dbReference type="PANTHER" id="PTHR34218:SF4">
    <property type="entry name" value="ACYL-HOMOSERINE LACTONE ACYLASE QUIP"/>
    <property type="match status" value="1"/>
</dbReference>
<dbReference type="PANTHER" id="PTHR34218">
    <property type="entry name" value="PEPTIDASE S45 PENICILLIN AMIDASE"/>
    <property type="match status" value="1"/>
</dbReference>
<dbReference type="Gene3D" id="1.10.439.10">
    <property type="entry name" value="Penicillin Amidohydrolase, domain 1"/>
    <property type="match status" value="1"/>
</dbReference>
<evidence type="ECO:0000256" key="3">
    <source>
        <dbReference type="ARBA" id="ARBA00023145"/>
    </source>
</evidence>
<dbReference type="PIRSF" id="PIRSF001227">
    <property type="entry name" value="Pen_acylase"/>
    <property type="match status" value="1"/>
</dbReference>
<dbReference type="InterPro" id="IPR043147">
    <property type="entry name" value="Penicillin_amidase_A-knob"/>
</dbReference>
<dbReference type="Gene3D" id="1.10.1400.10">
    <property type="match status" value="1"/>
</dbReference>
<reference evidence="5 6" key="1">
    <citation type="submission" date="2021-05" db="EMBL/GenBank/DDBJ databases">
        <title>Complete genome of Nocardioides aquaticus KCTC 9944T isolated from meromictic and hypersaline Ekho Lake, Antarctica.</title>
        <authorList>
            <person name="Hwang K."/>
            <person name="Kim K.M."/>
            <person name="Choe H."/>
        </authorList>
    </citation>
    <scope>NUCLEOTIDE SEQUENCE [LARGE SCALE GENOMIC DNA]</scope>
    <source>
        <strain evidence="5 6">KCTC 9944</strain>
    </source>
</reference>
<dbReference type="Gene3D" id="2.30.120.10">
    <property type="match status" value="1"/>
</dbReference>
<dbReference type="EC" id="3.5.1.11" evidence="5"/>
<evidence type="ECO:0000313" key="6">
    <source>
        <dbReference type="Proteomes" id="UP000679307"/>
    </source>
</evidence>
<evidence type="ECO:0000313" key="5">
    <source>
        <dbReference type="EMBL" id="QVT81602.1"/>
    </source>
</evidence>
<feature type="transmembrane region" description="Helical" evidence="4">
    <location>
        <begin position="38"/>
        <end position="58"/>
    </location>
</feature>
<keyword evidence="2 5" id="KW-0378">Hydrolase</keyword>
<name>A0ABX8EQC0_9ACTN</name>
<keyword evidence="4" id="KW-0812">Transmembrane</keyword>
<dbReference type="EMBL" id="CP075371">
    <property type="protein sequence ID" value="QVT81602.1"/>
    <property type="molecule type" value="Genomic_DNA"/>
</dbReference>
<proteinExistence type="inferred from homology"/>
<keyword evidence="3" id="KW-0865">Zymogen</keyword>
<dbReference type="CDD" id="cd03747">
    <property type="entry name" value="Ntn_PGA_like"/>
    <property type="match status" value="1"/>
</dbReference>